<keyword evidence="3" id="KW-1185">Reference proteome</keyword>
<proteinExistence type="predicted"/>
<protein>
    <submittedName>
        <fullName evidence="2">Uncharacterized protein</fullName>
    </submittedName>
</protein>
<evidence type="ECO:0000313" key="3">
    <source>
        <dbReference type="Proteomes" id="UP000784294"/>
    </source>
</evidence>
<sequence>MIQVLIQLQLVAAIPRFTTSSVPFISGATTSEGRGRGHRENRAFSASKTAAFGTSTVVIQSSKPQEARHSNSNSADPLPNSHPRPHVLFRRGGKESFESDTTSFRLLTVSSVETVAAFFNHFNHFVALLFVITPISSTPDR</sequence>
<name>A0A3S5BAK2_9PLAT</name>
<dbReference type="Proteomes" id="UP000784294">
    <property type="component" value="Unassembled WGS sequence"/>
</dbReference>
<gene>
    <name evidence="2" type="ORF">PXEA_LOCUS34593</name>
</gene>
<evidence type="ECO:0000313" key="2">
    <source>
        <dbReference type="EMBL" id="VEL41153.1"/>
    </source>
</evidence>
<dbReference type="EMBL" id="CAAALY010268116">
    <property type="protein sequence ID" value="VEL41153.1"/>
    <property type="molecule type" value="Genomic_DNA"/>
</dbReference>
<dbReference type="AlphaFoldDB" id="A0A3S5BAK2"/>
<feature type="region of interest" description="Disordered" evidence="1">
    <location>
        <begin position="60"/>
        <end position="86"/>
    </location>
</feature>
<feature type="compositionally biased region" description="Polar residues" evidence="1">
    <location>
        <begin position="60"/>
        <end position="75"/>
    </location>
</feature>
<evidence type="ECO:0000256" key="1">
    <source>
        <dbReference type="SAM" id="MobiDB-lite"/>
    </source>
</evidence>
<reference evidence="2" key="1">
    <citation type="submission" date="2018-11" db="EMBL/GenBank/DDBJ databases">
        <authorList>
            <consortium name="Pathogen Informatics"/>
        </authorList>
    </citation>
    <scope>NUCLEOTIDE SEQUENCE</scope>
</reference>
<organism evidence="2 3">
    <name type="scientific">Protopolystoma xenopodis</name>
    <dbReference type="NCBI Taxonomy" id="117903"/>
    <lineage>
        <taxon>Eukaryota</taxon>
        <taxon>Metazoa</taxon>
        <taxon>Spiralia</taxon>
        <taxon>Lophotrochozoa</taxon>
        <taxon>Platyhelminthes</taxon>
        <taxon>Monogenea</taxon>
        <taxon>Polyopisthocotylea</taxon>
        <taxon>Polystomatidea</taxon>
        <taxon>Polystomatidae</taxon>
        <taxon>Protopolystoma</taxon>
    </lineage>
</organism>
<comment type="caution">
    <text evidence="2">The sequence shown here is derived from an EMBL/GenBank/DDBJ whole genome shotgun (WGS) entry which is preliminary data.</text>
</comment>
<accession>A0A3S5BAK2</accession>